<dbReference type="PANTHER" id="PTHR36837">
    <property type="entry name" value="POLY(3-HYDROXYALKANOATE) POLYMERASE SUBUNIT PHAC"/>
    <property type="match status" value="1"/>
</dbReference>
<dbReference type="AlphaFoldDB" id="Q13EX3"/>
<dbReference type="InterPro" id="IPR051321">
    <property type="entry name" value="PHA/PHB_synthase"/>
</dbReference>
<dbReference type="InterPro" id="IPR009656">
    <property type="entry name" value="PHB_depo_C"/>
</dbReference>
<gene>
    <name evidence="2" type="ordered locus">RPD_0126</name>
</gene>
<accession>Q13EX3</accession>
<dbReference type="PIRSF" id="PIRSF020818">
    <property type="entry name" value="PHB_depoly_PhaZ"/>
    <property type="match status" value="1"/>
</dbReference>
<dbReference type="NCBIfam" id="TIGR01849">
    <property type="entry name" value="PHB_depoly_PhaZ"/>
    <property type="match status" value="1"/>
</dbReference>
<proteinExistence type="predicted"/>
<sequence length="441" mass="49513">MPVIGEFGRPPEMPAEVSPAMTTPMYWFYELAHASLNPARAMSDAARLMFKNPLNPWSHTDLGKSIAAACEVFERTTRRYGKPEWGLDDTEVNGMRVPIEIHNVWEKPFCRLLYFERKLEHPLRHPQPRVLIVAPMSGHYATLLRGTVEAFLPTHEVYIADWTDARMVPVAAGRFDLDDYVDYVIEMLQTLGGNVHVVAVCQPSVPVLAAVSVMEANDDPFVPLSMTLMGGPIDTRRNPTSVNNLAAEKGIDWFRSHVITKVPFPHPGVMRDVYPGFLQLNGFISMNLDRHMDAHKNLFNHLVQGDGDLADKHREFYDEYLAVMDLTAEFYLQTVDLVFVKHALPKGEMTHRGKLVEPSKIKRVALMTVEGENDDISGLGQTEATHTLCTSIPDERRVHYVQKGVGHYGVFNGSRFRSEIVPRISDFMLSSASGARATAAE</sequence>
<dbReference type="HOGENOM" id="CLU_017495_0_0_5"/>
<dbReference type="STRING" id="316057.RPD_0126"/>
<evidence type="ECO:0000313" key="2">
    <source>
        <dbReference type="EMBL" id="ABE37366.1"/>
    </source>
</evidence>
<dbReference type="eggNOG" id="COG4553">
    <property type="taxonomic scope" value="Bacteria"/>
</dbReference>
<dbReference type="BioCyc" id="RPAL316057:RPD_RS00635-MONOMER"/>
<dbReference type="ESTHER" id="rhopa-q37dd8">
    <property type="family name" value="PHB_depolymerase_PhaZ"/>
</dbReference>
<dbReference type="SUPFAM" id="SSF53474">
    <property type="entry name" value="alpha/beta-Hydrolases"/>
    <property type="match status" value="1"/>
</dbReference>
<evidence type="ECO:0000313" key="3">
    <source>
        <dbReference type="Proteomes" id="UP000001818"/>
    </source>
</evidence>
<dbReference type="EMBL" id="CP000283">
    <property type="protein sequence ID" value="ABE37366.1"/>
    <property type="molecule type" value="Genomic_DNA"/>
</dbReference>
<organism evidence="2 3">
    <name type="scientific">Rhodopseudomonas palustris (strain BisB5)</name>
    <dbReference type="NCBI Taxonomy" id="316057"/>
    <lineage>
        <taxon>Bacteria</taxon>
        <taxon>Pseudomonadati</taxon>
        <taxon>Pseudomonadota</taxon>
        <taxon>Alphaproteobacteria</taxon>
        <taxon>Hyphomicrobiales</taxon>
        <taxon>Nitrobacteraceae</taxon>
        <taxon>Rhodopseudomonas</taxon>
    </lineage>
</organism>
<dbReference type="InterPro" id="IPR029058">
    <property type="entry name" value="AB_hydrolase_fold"/>
</dbReference>
<reference evidence="2 3" key="1">
    <citation type="submission" date="2006-03" db="EMBL/GenBank/DDBJ databases">
        <title>Complete sequence of Rhodopseudomonas palustris BisB5.</title>
        <authorList>
            <consortium name="US DOE Joint Genome Institute"/>
            <person name="Copeland A."/>
            <person name="Lucas S."/>
            <person name="Lapidus A."/>
            <person name="Barry K."/>
            <person name="Detter J.C."/>
            <person name="Glavina del Rio T."/>
            <person name="Hammon N."/>
            <person name="Israni S."/>
            <person name="Dalin E."/>
            <person name="Tice H."/>
            <person name="Pitluck S."/>
            <person name="Chain P."/>
            <person name="Malfatti S."/>
            <person name="Shin M."/>
            <person name="Vergez L."/>
            <person name="Schmutz J."/>
            <person name="Larimer F."/>
            <person name="Land M."/>
            <person name="Hauser L."/>
            <person name="Pelletier D.A."/>
            <person name="Kyrpides N."/>
            <person name="Lykidis A."/>
            <person name="Oda Y."/>
            <person name="Harwood C.S."/>
            <person name="Richardson P."/>
        </authorList>
    </citation>
    <scope>NUCLEOTIDE SEQUENCE [LARGE SCALE GENOMIC DNA]</scope>
    <source>
        <strain evidence="2 3">BisB5</strain>
    </source>
</reference>
<name>Q13EX3_RHOPS</name>
<dbReference type="Pfam" id="PF06850">
    <property type="entry name" value="PHB_depo_C"/>
    <property type="match status" value="1"/>
</dbReference>
<dbReference type="PANTHER" id="PTHR36837:SF4">
    <property type="entry name" value="BLR0908 PROTEIN"/>
    <property type="match status" value="1"/>
</dbReference>
<protein>
    <submittedName>
        <fullName evidence="2">Polyhydroxyalkanoate depolymerase, intracellular</fullName>
    </submittedName>
</protein>
<dbReference type="InterPro" id="IPR010915">
    <property type="entry name" value="PHB_depoly_PhaZ"/>
</dbReference>
<feature type="domain" description="PHB de-polymerase C-terminal" evidence="1">
    <location>
        <begin position="230"/>
        <end position="429"/>
    </location>
</feature>
<evidence type="ECO:0000259" key="1">
    <source>
        <dbReference type="Pfam" id="PF06850"/>
    </source>
</evidence>
<dbReference type="KEGG" id="rpd:RPD_0126"/>
<dbReference type="Proteomes" id="UP000001818">
    <property type="component" value="Chromosome"/>
</dbReference>